<dbReference type="AlphaFoldDB" id="A0A0K0FQF6"/>
<reference evidence="2" key="2">
    <citation type="submission" date="2015-08" db="UniProtKB">
        <authorList>
            <consortium name="WormBaseParasite"/>
        </authorList>
    </citation>
    <scope>IDENTIFICATION</scope>
</reference>
<evidence type="ECO:0000313" key="2">
    <source>
        <dbReference type="WBParaSite" id="SVE_1164500.1"/>
    </source>
</evidence>
<organism evidence="1 2">
    <name type="scientific">Strongyloides venezuelensis</name>
    <name type="common">Threadworm</name>
    <dbReference type="NCBI Taxonomy" id="75913"/>
    <lineage>
        <taxon>Eukaryota</taxon>
        <taxon>Metazoa</taxon>
        <taxon>Ecdysozoa</taxon>
        <taxon>Nematoda</taxon>
        <taxon>Chromadorea</taxon>
        <taxon>Rhabditida</taxon>
        <taxon>Tylenchina</taxon>
        <taxon>Panagrolaimomorpha</taxon>
        <taxon>Strongyloidoidea</taxon>
        <taxon>Strongyloididae</taxon>
        <taxon>Strongyloides</taxon>
    </lineage>
</organism>
<dbReference type="Proteomes" id="UP000035680">
    <property type="component" value="Unassembled WGS sequence"/>
</dbReference>
<accession>A0A0K0FQF6</accession>
<sequence>MYVCDFQFLLYLMLLQANYIIKAIQIDCLLLTKLFIIIIHNMSLDDKTYNGTVDKAANDVTNAILRFLSQPLSAEDTSFPLFNGSFDFPNTLTSSSESSVVDGFPSHKKYKTLKTFPTFNEGEEYVKSLKILRCKSQYPGRALKTFQYACKIKDCKYYALLRTEKDGKTAILQVNNEFHSHTIRDLEEQQVNPKKPKLDMCEKALEVAMSLKKSGISIKDIHKKLEEDAKNGVLSFRGDEMQLKHKLYKQSLKDSSSTISNNVNIMETIFGKSSYDVTVEEYAHDPCVKVFHTWEEGQEYIKNLKILRCKSTYPKRIARKTHQFVCRIRDCNYSAMLKMTGRDSVSILRGNYPTHDHTADNVEEHNMIKKRKIDICPKALEIASTMKKAGFKLCDIESKLKAEDEKGNVVYKSGIHQLRNKLYKNGKNETERSSDTFIDLIRTFNPSIPSSEKESSVISNNESISVDENQQNNLDELIFNNSNCMGTPADKLFSTSELDSICSGNSLIKIFDTWEKGEKYVQDLKVFRRRSTYPSSTRKSYQYVCKIEDCKYSLILKSAKEGNNCILKANSLTHEHNADNIYDYLPMKKKAFELSDKGLEIAIELKRNGLQYSEIHEFLENEAKKGKIVYRGDCKMLRSRLSRMRDKVKTEVGTDNAPVSLESITSQLFNNELLKLNNTKNNSKMEVDECHPTIKNETTENIINLLSNFQTCVSSKENSSPGCSKSDNTCHNNTSLFNDSNNSKISFEHVKVFDSWEQGEEYIKSMKILRCKSKYPKRQRRSHQYVCRMRDCRFSIMLKMSENEKCILRANSVNHEHTDEDLKSINSIKVRKLEICDKAFEMAKKYRLDGMSVKEIHKVLEHEKQMNPSICYNLNEGQLRNKFNTAGLLKEHSKEPFNTLSFFGDALSLFQNINSQSNSLPLSLNGSESQQKEAMYIDSNNHETPQTDQLDFSKLIGSLFNLNPPASTI</sequence>
<proteinExistence type="predicted"/>
<reference evidence="1" key="1">
    <citation type="submission" date="2014-07" db="EMBL/GenBank/DDBJ databases">
        <authorList>
            <person name="Martin A.A"/>
            <person name="De Silva N."/>
        </authorList>
    </citation>
    <scope>NUCLEOTIDE SEQUENCE</scope>
</reference>
<name>A0A0K0FQF6_STRVS</name>
<protein>
    <submittedName>
        <fullName evidence="2">FLYWCH-type domain-containing protein</fullName>
    </submittedName>
</protein>
<dbReference type="WBParaSite" id="SVE_1164500.1">
    <property type="protein sequence ID" value="SVE_1164500.1"/>
    <property type="gene ID" value="SVE_1164500"/>
</dbReference>
<evidence type="ECO:0000313" key="1">
    <source>
        <dbReference type="Proteomes" id="UP000035680"/>
    </source>
</evidence>
<keyword evidence="1" id="KW-1185">Reference proteome</keyword>